<feature type="transmembrane region" description="Helical" evidence="7">
    <location>
        <begin position="883"/>
        <end position="910"/>
    </location>
</feature>
<evidence type="ECO:0000256" key="4">
    <source>
        <dbReference type="ARBA" id="ARBA00022989"/>
    </source>
</evidence>
<keyword evidence="5 7" id="KW-0472">Membrane</keyword>
<sequence length="967" mass="104677">MSSITAAIRPTIRDVRKHPFRSLAAIILIAIPVAMASFMLIIGASSEQFSQLTSIKTIAIKSGTDCEQDYTGWLYTCKDGLASNPETYRPTPLQEDSASKLENQKISRNDITAALGDDFHAELRASATAIFEIHGRSVQESVTQLDGTHLLPGNPDIPTDGVVLTEDTASRLGAKIGDKIQITSLTWGDSNTVISAVNSSTPKTLTVSSISPGWDNYVLAPTLVSDAQVTSKHQATWSISGSREITWQDVKTLNRLGIVVRDQNISQHPDRIDPADMYEQYREDLESSQTDFIPHDSVFSELPFLLFILSFYAVGGLLILAVISPVFAIATSRQTAVYALMRSQGANRRHIRLAVMAYGTIAGLIGGTIGITVGILAALIHWKSTFAGWPIAFNAKWLILSFVLAVIGSTIAAAIPAFLAARGSIMSGVEKSQPDRLRKWRKWMAIGPIGLAVLAIAKMVENSITYDWDFQSTSDEVLYTLYSIASSLGTLGTVVFLFASVPALIFALGAVRKPLAAKLAGRLIRRQALKSSSIVAAIIGIVFVTTSFIVMDSTYALENHTIATDSFNEKAIVVTPSTRFHETAQTVPVDKLSSDESQTPSPQIKEALDIVSKVIAPEHENLPTIPLYAKGENEPSSYDLDISSFSLDDGCVKKLDEYYQSSDPNATLDSETARKCRYHRLSGAHSPSWLGGSDSVLIGGVELLQLINTNPNTISEATLAQATKVLEAGGIVGSSAIPLSGDQPFIVETFLSEDKKPKVSAKATVPFSAALPEEFSGWIISPQAAEKLGLSASYIGHAVIGDRPITHDDMTEISERITTKNNFIEAHALNNPMPSPLIPLLFISAIILAIIGLIIVLSLAQVRAQNEQLYALGAPTKLMRRVGAFYLGMMALVGTVPAVVLGHIVAFLLLDPTEYDENGEVISIGNLEFWHVQWQLVVMLCLVVPLIAALMGYCATRSNKYLSYRQD</sequence>
<dbReference type="PANTHER" id="PTHR30572:SF4">
    <property type="entry name" value="ABC TRANSPORTER PERMEASE YTRF"/>
    <property type="match status" value="1"/>
</dbReference>
<dbReference type="GO" id="GO:0005886">
    <property type="term" value="C:plasma membrane"/>
    <property type="evidence" value="ECO:0007669"/>
    <property type="project" value="UniProtKB-SubCell"/>
</dbReference>
<comment type="similarity">
    <text evidence="6">Belongs to the ABC-4 integral membrane protein family.</text>
</comment>
<feature type="transmembrane region" description="Helical" evidence="7">
    <location>
        <begin position="20"/>
        <end position="44"/>
    </location>
</feature>
<dbReference type="STRING" id="571915.CMUST_04875"/>
<dbReference type="Pfam" id="PF02687">
    <property type="entry name" value="FtsX"/>
    <property type="match status" value="1"/>
</dbReference>
<feature type="transmembrane region" description="Helical" evidence="7">
    <location>
        <begin position="442"/>
        <end position="460"/>
    </location>
</feature>
<dbReference type="RefSeq" id="WP_047261547.1">
    <property type="nucleotide sequence ID" value="NZ_CP011542.1"/>
</dbReference>
<accession>A0A0G3H0H6</accession>
<evidence type="ECO:0000259" key="8">
    <source>
        <dbReference type="Pfam" id="PF02687"/>
    </source>
</evidence>
<dbReference type="PATRIC" id="fig|571915.4.peg.1033"/>
<comment type="subcellular location">
    <subcellularLocation>
        <location evidence="1">Cell membrane</location>
        <topology evidence="1">Multi-pass membrane protein</topology>
    </subcellularLocation>
</comment>
<reference evidence="9 10" key="1">
    <citation type="journal article" date="2015" name="Genome Announc.">
        <title>Complete Genome Sequence of the Type Strain Corynebacterium mustelae DSM 45274, Isolated from Various Tissues of a Male Ferret with Lethal Sepsis.</title>
        <authorList>
            <person name="Ruckert C."/>
            <person name="Eimer J."/>
            <person name="Winkler A."/>
            <person name="Tauch A."/>
        </authorList>
    </citation>
    <scope>NUCLEOTIDE SEQUENCE [LARGE SCALE GENOMIC DNA]</scope>
    <source>
        <strain evidence="9 10">DSM 45274</strain>
    </source>
</reference>
<feature type="transmembrane region" description="Helical" evidence="7">
    <location>
        <begin position="351"/>
        <end position="377"/>
    </location>
</feature>
<feature type="transmembrane region" description="Helical" evidence="7">
    <location>
        <begin position="837"/>
        <end position="862"/>
    </location>
</feature>
<evidence type="ECO:0000256" key="6">
    <source>
        <dbReference type="ARBA" id="ARBA00038076"/>
    </source>
</evidence>
<gene>
    <name evidence="9" type="ORF">CMUST_04875</name>
</gene>
<feature type="domain" description="ABC3 transporter permease C-terminal" evidence="8">
    <location>
        <begin position="311"/>
        <end position="423"/>
    </location>
</feature>
<dbReference type="Proteomes" id="UP000035199">
    <property type="component" value="Chromosome"/>
</dbReference>
<dbReference type="GO" id="GO:0022857">
    <property type="term" value="F:transmembrane transporter activity"/>
    <property type="evidence" value="ECO:0007669"/>
    <property type="project" value="TreeGrafter"/>
</dbReference>
<organism evidence="9 10">
    <name type="scientific">Corynebacterium mustelae</name>
    <dbReference type="NCBI Taxonomy" id="571915"/>
    <lineage>
        <taxon>Bacteria</taxon>
        <taxon>Bacillati</taxon>
        <taxon>Actinomycetota</taxon>
        <taxon>Actinomycetes</taxon>
        <taxon>Mycobacteriales</taxon>
        <taxon>Corynebacteriaceae</taxon>
        <taxon>Corynebacterium</taxon>
    </lineage>
</organism>
<keyword evidence="4 7" id="KW-1133">Transmembrane helix</keyword>
<feature type="transmembrane region" description="Helical" evidence="7">
    <location>
        <begin position="930"/>
        <end position="955"/>
    </location>
</feature>
<dbReference type="EMBL" id="CP011542">
    <property type="protein sequence ID" value="AKK05313.1"/>
    <property type="molecule type" value="Genomic_DNA"/>
</dbReference>
<keyword evidence="10" id="KW-1185">Reference proteome</keyword>
<dbReference type="OrthoDB" id="4396764at2"/>
<dbReference type="KEGG" id="cmv:CMUST_04875"/>
<feature type="transmembrane region" description="Helical" evidence="7">
    <location>
        <begin position="532"/>
        <end position="551"/>
    </location>
</feature>
<dbReference type="InterPro" id="IPR003838">
    <property type="entry name" value="ABC3_permease_C"/>
</dbReference>
<dbReference type="InterPro" id="IPR050250">
    <property type="entry name" value="Macrolide_Exporter_MacB"/>
</dbReference>
<evidence type="ECO:0000256" key="3">
    <source>
        <dbReference type="ARBA" id="ARBA00022692"/>
    </source>
</evidence>
<feature type="transmembrane region" description="Helical" evidence="7">
    <location>
        <begin position="304"/>
        <end position="330"/>
    </location>
</feature>
<evidence type="ECO:0000313" key="9">
    <source>
        <dbReference type="EMBL" id="AKK05313.1"/>
    </source>
</evidence>
<keyword evidence="3 7" id="KW-0812">Transmembrane</keyword>
<feature type="transmembrane region" description="Helical" evidence="7">
    <location>
        <begin position="480"/>
        <end position="511"/>
    </location>
</feature>
<evidence type="ECO:0000256" key="2">
    <source>
        <dbReference type="ARBA" id="ARBA00022475"/>
    </source>
</evidence>
<feature type="transmembrane region" description="Helical" evidence="7">
    <location>
        <begin position="397"/>
        <end position="421"/>
    </location>
</feature>
<evidence type="ECO:0000313" key="10">
    <source>
        <dbReference type="Proteomes" id="UP000035199"/>
    </source>
</evidence>
<evidence type="ECO:0000256" key="7">
    <source>
        <dbReference type="SAM" id="Phobius"/>
    </source>
</evidence>
<evidence type="ECO:0000256" key="5">
    <source>
        <dbReference type="ARBA" id="ARBA00023136"/>
    </source>
</evidence>
<protein>
    <recommendedName>
        <fullName evidence="8">ABC3 transporter permease C-terminal domain-containing protein</fullName>
    </recommendedName>
</protein>
<name>A0A0G3H0H6_9CORY</name>
<proteinExistence type="inferred from homology"/>
<keyword evidence="2" id="KW-1003">Cell membrane</keyword>
<evidence type="ECO:0000256" key="1">
    <source>
        <dbReference type="ARBA" id="ARBA00004651"/>
    </source>
</evidence>
<dbReference type="PANTHER" id="PTHR30572">
    <property type="entry name" value="MEMBRANE COMPONENT OF TRANSPORTER-RELATED"/>
    <property type="match status" value="1"/>
</dbReference>
<dbReference type="AlphaFoldDB" id="A0A0G3H0H6"/>
<reference evidence="10" key="2">
    <citation type="submission" date="2015-05" db="EMBL/GenBank/DDBJ databases">
        <title>Complete genome sequence of Corynebacterium mustelae DSM 45274, isolated from various tissues of a male ferret with lethal sepsis.</title>
        <authorList>
            <person name="Ruckert C."/>
            <person name="Albersmeier A."/>
            <person name="Winkler A."/>
            <person name="Tauch A."/>
        </authorList>
    </citation>
    <scope>NUCLEOTIDE SEQUENCE [LARGE SCALE GENOMIC DNA]</scope>
    <source>
        <strain evidence="10">DSM 45274</strain>
    </source>
</reference>